<dbReference type="PANTHER" id="PTHR36441">
    <property type="entry name" value="HYPOTHETICAL CYTOSOLIC PROTEIN"/>
    <property type="match status" value="1"/>
</dbReference>
<evidence type="ECO:0008006" key="3">
    <source>
        <dbReference type="Google" id="ProtNLM"/>
    </source>
</evidence>
<dbReference type="RefSeq" id="WP_084052253.1">
    <property type="nucleotide sequence ID" value="NZ_FWWT01000008.1"/>
</dbReference>
<organism evidence="1 2">
    <name type="scientific">Desulfonispora thiosulfatigenes DSM 11270</name>
    <dbReference type="NCBI Taxonomy" id="656914"/>
    <lineage>
        <taxon>Bacteria</taxon>
        <taxon>Bacillati</taxon>
        <taxon>Bacillota</taxon>
        <taxon>Clostridia</taxon>
        <taxon>Eubacteriales</taxon>
        <taxon>Peptococcaceae</taxon>
        <taxon>Desulfonispora</taxon>
    </lineage>
</organism>
<dbReference type="STRING" id="656914.SAMN00017405_1007"/>
<proteinExistence type="predicted"/>
<dbReference type="InterPro" id="IPR036746">
    <property type="entry name" value="TT1725-like_sf"/>
</dbReference>
<dbReference type="SUPFAM" id="SSF103007">
    <property type="entry name" value="Hypothetical protein TT1725"/>
    <property type="match status" value="1"/>
</dbReference>
<dbReference type="Gene3D" id="3.30.70.1120">
    <property type="entry name" value="TT1725-like"/>
    <property type="match status" value="1"/>
</dbReference>
<dbReference type="Pfam" id="PF04456">
    <property type="entry name" value="DUF503"/>
    <property type="match status" value="1"/>
</dbReference>
<sequence>MFIGSLIVKIHISYVHSLKEKRSIIKSIMAKLRNKFNVSIAEVAENDQWQIAVIGMSIVSTNKQIIDKQMSEIIDFIEANYELEITEIDKDIF</sequence>
<gene>
    <name evidence="1" type="ORF">SAMN00017405_1007</name>
</gene>
<protein>
    <recommendedName>
        <fullName evidence="3">DUF503 domain-containing protein</fullName>
    </recommendedName>
</protein>
<dbReference type="PANTHER" id="PTHR36441:SF1">
    <property type="entry name" value="DUF503 DOMAIN-CONTAINING PROTEIN"/>
    <property type="match status" value="1"/>
</dbReference>
<dbReference type="OrthoDB" id="9809023at2"/>
<dbReference type="AlphaFoldDB" id="A0A1W1UPW9"/>
<keyword evidence="2" id="KW-1185">Reference proteome</keyword>
<reference evidence="1 2" key="1">
    <citation type="submission" date="2017-04" db="EMBL/GenBank/DDBJ databases">
        <authorList>
            <person name="Afonso C.L."/>
            <person name="Miller P.J."/>
            <person name="Scott M.A."/>
            <person name="Spackman E."/>
            <person name="Goraichik I."/>
            <person name="Dimitrov K.M."/>
            <person name="Suarez D.L."/>
            <person name="Swayne D.E."/>
        </authorList>
    </citation>
    <scope>NUCLEOTIDE SEQUENCE [LARGE SCALE GENOMIC DNA]</scope>
    <source>
        <strain evidence="1 2">DSM 11270</strain>
    </source>
</reference>
<name>A0A1W1UPW9_DESTI</name>
<accession>A0A1W1UPW9</accession>
<dbReference type="Proteomes" id="UP000192731">
    <property type="component" value="Unassembled WGS sequence"/>
</dbReference>
<dbReference type="InterPro" id="IPR007546">
    <property type="entry name" value="DUF503"/>
</dbReference>
<evidence type="ECO:0000313" key="1">
    <source>
        <dbReference type="EMBL" id="SMB83152.1"/>
    </source>
</evidence>
<evidence type="ECO:0000313" key="2">
    <source>
        <dbReference type="Proteomes" id="UP000192731"/>
    </source>
</evidence>
<dbReference type="EMBL" id="FWWT01000008">
    <property type="protein sequence ID" value="SMB83152.1"/>
    <property type="molecule type" value="Genomic_DNA"/>
</dbReference>